<dbReference type="AlphaFoldDB" id="A0A6J4KHU0"/>
<evidence type="ECO:0000256" key="1">
    <source>
        <dbReference type="SAM" id="MobiDB-lite"/>
    </source>
</evidence>
<protein>
    <recommendedName>
        <fullName evidence="4">RagB/SusD domain-containing protein</fullName>
    </recommendedName>
</protein>
<evidence type="ECO:0000313" key="3">
    <source>
        <dbReference type="EMBL" id="CAA9306563.1"/>
    </source>
</evidence>
<dbReference type="EMBL" id="CADCTU010000273">
    <property type="protein sequence ID" value="CAA9306563.1"/>
    <property type="molecule type" value="Genomic_DNA"/>
</dbReference>
<dbReference type="SUPFAM" id="SSF48452">
    <property type="entry name" value="TPR-like"/>
    <property type="match status" value="1"/>
</dbReference>
<accession>A0A6J4KHU0</accession>
<name>A0A6J4KHU0_9BACT</name>
<sequence>MIRFQRATSSLLAGALLLGACSDPLEVENTNNPNIATVLRTPRDVETLTGRLYQGAHQATVGGLNVTGTPNNNSIYPAMLTMGLENVSQLNNFGMGPRSSIPRQFIDNARGNSFQIEHLRNFQRGQIAAQTATAVMERLADTSFTIGSAAQNVRAKSFAHFALGVSLGNVALTYDSAAIVRPFIGDSVAPLVGYQEVMNSALANLDTAQTLAGGASFTLTIPGAWLAQSANVTAANYVRIIRSYKARFRAQVARTPAERAAVAWPTVIADATNGLTSDFTLQLTPAGGWDYGWLTAHYSSATWHGMTPYIIGMADTTATRFDTWLATPRDSRVPFLINTPDGRFPKGDTRAAQLANSSPAAAVAGQYFGNRPAGEDQLGAAWQNNFYDHLRWRTLFNAQRVGAWVTFSKVENDMYAAEGHIRTGDIPAAVALINAARTQARVGLPAIPATIARTAGVPDAAGGSAGCVPRVPDPAQGFVVSKCGDVFEAMKWESRMESAYSSYAAWYLNGRGWGDLPEGTPVHYPVPFQEADARLIGSKNLGGIGQPGGAGPSTYGYGTGNR</sequence>
<reference evidence="3" key="1">
    <citation type="submission" date="2020-02" db="EMBL/GenBank/DDBJ databases">
        <authorList>
            <person name="Meier V. D."/>
        </authorList>
    </citation>
    <scope>NUCLEOTIDE SEQUENCE</scope>
    <source>
        <strain evidence="3">AVDCRST_MAG11</strain>
    </source>
</reference>
<keyword evidence="2" id="KW-0732">Signal</keyword>
<feature type="region of interest" description="Disordered" evidence="1">
    <location>
        <begin position="543"/>
        <end position="562"/>
    </location>
</feature>
<organism evidence="3">
    <name type="scientific">uncultured Gemmatimonadaceae bacterium</name>
    <dbReference type="NCBI Taxonomy" id="246130"/>
    <lineage>
        <taxon>Bacteria</taxon>
        <taxon>Pseudomonadati</taxon>
        <taxon>Gemmatimonadota</taxon>
        <taxon>Gemmatimonadia</taxon>
        <taxon>Gemmatimonadales</taxon>
        <taxon>Gemmatimonadaceae</taxon>
        <taxon>environmental samples</taxon>
    </lineage>
</organism>
<evidence type="ECO:0008006" key="4">
    <source>
        <dbReference type="Google" id="ProtNLM"/>
    </source>
</evidence>
<gene>
    <name evidence="3" type="ORF">AVDCRST_MAG11-1200</name>
</gene>
<dbReference type="InterPro" id="IPR011990">
    <property type="entry name" value="TPR-like_helical_dom_sf"/>
</dbReference>
<feature type="chain" id="PRO_5026828665" description="RagB/SusD domain-containing protein" evidence="2">
    <location>
        <begin position="23"/>
        <end position="562"/>
    </location>
</feature>
<dbReference type="PROSITE" id="PS51257">
    <property type="entry name" value="PROKAR_LIPOPROTEIN"/>
    <property type="match status" value="1"/>
</dbReference>
<proteinExistence type="predicted"/>
<feature type="signal peptide" evidence="2">
    <location>
        <begin position="1"/>
        <end position="22"/>
    </location>
</feature>
<evidence type="ECO:0000256" key="2">
    <source>
        <dbReference type="SAM" id="SignalP"/>
    </source>
</evidence>